<feature type="transmembrane region" description="Helical" evidence="6">
    <location>
        <begin position="102"/>
        <end position="125"/>
    </location>
</feature>
<sequence length="354" mass="38652">MTEMNSPDKCKPIAAMITMDFALAIVNILLKTVLDEGMNHLVIITYRLAISATFCAPIAYLLERNSSPKPTSGILCHLFFSAVFGASLTQYCFLLGMEHTSATFSCAFINLVPVFTFVMAVPFRLETVNIKSNSGRAKVLGTLVCVSGAMLLTLYKGTPLFNSSTSQFTTASSNHTLELSAARRTDRRTIGSIALVAATFFWSSWFLLQSNISRRYPCQYSSTAIMSFFGAIQSAMLSLSMDRNLSSWILRGKVQILTVVYSGIVGSGLCYVGMSWCVKKKGPVFTAAFSPVIQIMAAILMGSIAVIIGLYILLWGKNKDAQNWMTLLSQGDEQTKVQEPQLHVIGVGCDPQCP</sequence>
<evidence type="ECO:0000256" key="6">
    <source>
        <dbReference type="RuleBase" id="RU363077"/>
    </source>
</evidence>
<evidence type="ECO:0000256" key="4">
    <source>
        <dbReference type="ARBA" id="ARBA00022989"/>
    </source>
</evidence>
<feature type="transmembrane region" description="Helical" evidence="6">
    <location>
        <begin position="259"/>
        <end position="278"/>
    </location>
</feature>
<dbReference type="AlphaFoldDB" id="A0AAN8W1G7"/>
<dbReference type="GO" id="GO:0022857">
    <property type="term" value="F:transmembrane transporter activity"/>
    <property type="evidence" value="ECO:0007669"/>
    <property type="project" value="InterPro"/>
</dbReference>
<evidence type="ECO:0000313" key="9">
    <source>
        <dbReference type="Proteomes" id="UP001370490"/>
    </source>
</evidence>
<comment type="caution">
    <text evidence="8">The sequence shown here is derived from an EMBL/GenBank/DDBJ whole genome shotgun (WGS) entry which is preliminary data.</text>
</comment>
<evidence type="ECO:0000256" key="5">
    <source>
        <dbReference type="ARBA" id="ARBA00023136"/>
    </source>
</evidence>
<protein>
    <recommendedName>
        <fullName evidence="6">WAT1-related protein</fullName>
    </recommendedName>
</protein>
<accession>A0AAN8W1G7</accession>
<dbReference type="Proteomes" id="UP001370490">
    <property type="component" value="Unassembled WGS sequence"/>
</dbReference>
<evidence type="ECO:0000256" key="1">
    <source>
        <dbReference type="ARBA" id="ARBA00004141"/>
    </source>
</evidence>
<evidence type="ECO:0000256" key="3">
    <source>
        <dbReference type="ARBA" id="ARBA00022692"/>
    </source>
</evidence>
<proteinExistence type="inferred from homology"/>
<evidence type="ECO:0000313" key="8">
    <source>
        <dbReference type="EMBL" id="KAK6941554.1"/>
    </source>
</evidence>
<dbReference type="GO" id="GO:0016020">
    <property type="term" value="C:membrane"/>
    <property type="evidence" value="ECO:0007669"/>
    <property type="project" value="UniProtKB-SubCell"/>
</dbReference>
<evidence type="ECO:0000256" key="2">
    <source>
        <dbReference type="ARBA" id="ARBA00007635"/>
    </source>
</evidence>
<name>A0AAN8W1G7_9MAGN</name>
<dbReference type="InterPro" id="IPR000620">
    <property type="entry name" value="EamA_dom"/>
</dbReference>
<keyword evidence="3 6" id="KW-0812">Transmembrane</keyword>
<keyword evidence="9" id="KW-1185">Reference proteome</keyword>
<comment type="similarity">
    <text evidence="2 6">Belongs to the drug/metabolite transporter (DMT) superfamily. Plant drug/metabolite exporter (P-DME) (TC 2.A.7.4) family.</text>
</comment>
<keyword evidence="5 6" id="KW-0472">Membrane</keyword>
<feature type="transmembrane region" description="Helical" evidence="6">
    <location>
        <begin position="74"/>
        <end position="96"/>
    </location>
</feature>
<feature type="transmembrane region" description="Helical" evidence="6">
    <location>
        <begin position="137"/>
        <end position="155"/>
    </location>
</feature>
<feature type="transmembrane region" description="Helical" evidence="6">
    <location>
        <begin position="189"/>
        <end position="208"/>
    </location>
</feature>
<dbReference type="SUPFAM" id="SSF103481">
    <property type="entry name" value="Multidrug resistance efflux transporter EmrE"/>
    <property type="match status" value="1"/>
</dbReference>
<evidence type="ECO:0000259" key="7">
    <source>
        <dbReference type="Pfam" id="PF00892"/>
    </source>
</evidence>
<dbReference type="EMBL" id="JBAMMX010000004">
    <property type="protein sequence ID" value="KAK6941554.1"/>
    <property type="molecule type" value="Genomic_DNA"/>
</dbReference>
<gene>
    <name evidence="8" type="ORF">RJ641_026931</name>
</gene>
<keyword evidence="4 6" id="KW-1133">Transmembrane helix</keyword>
<dbReference type="PANTHER" id="PTHR31218">
    <property type="entry name" value="WAT1-RELATED PROTEIN"/>
    <property type="match status" value="1"/>
</dbReference>
<dbReference type="Pfam" id="PF00892">
    <property type="entry name" value="EamA"/>
    <property type="match status" value="1"/>
</dbReference>
<dbReference type="InterPro" id="IPR030184">
    <property type="entry name" value="WAT1-related"/>
</dbReference>
<feature type="transmembrane region" description="Helical" evidence="6">
    <location>
        <begin position="42"/>
        <end position="62"/>
    </location>
</feature>
<feature type="transmembrane region" description="Helical" evidence="6">
    <location>
        <begin position="12"/>
        <end position="30"/>
    </location>
</feature>
<dbReference type="InterPro" id="IPR037185">
    <property type="entry name" value="EmrE-like"/>
</dbReference>
<reference evidence="8 9" key="1">
    <citation type="submission" date="2023-12" db="EMBL/GenBank/DDBJ databases">
        <title>A high-quality genome assembly for Dillenia turbinata (Dilleniales).</title>
        <authorList>
            <person name="Chanderbali A."/>
        </authorList>
    </citation>
    <scope>NUCLEOTIDE SEQUENCE [LARGE SCALE GENOMIC DNA]</scope>
    <source>
        <strain evidence="8">LSX21</strain>
        <tissue evidence="8">Leaf</tissue>
    </source>
</reference>
<feature type="domain" description="EamA" evidence="7">
    <location>
        <begin position="14"/>
        <end position="153"/>
    </location>
</feature>
<organism evidence="8 9">
    <name type="scientific">Dillenia turbinata</name>
    <dbReference type="NCBI Taxonomy" id="194707"/>
    <lineage>
        <taxon>Eukaryota</taxon>
        <taxon>Viridiplantae</taxon>
        <taxon>Streptophyta</taxon>
        <taxon>Embryophyta</taxon>
        <taxon>Tracheophyta</taxon>
        <taxon>Spermatophyta</taxon>
        <taxon>Magnoliopsida</taxon>
        <taxon>eudicotyledons</taxon>
        <taxon>Gunneridae</taxon>
        <taxon>Pentapetalae</taxon>
        <taxon>Dilleniales</taxon>
        <taxon>Dilleniaceae</taxon>
        <taxon>Dillenia</taxon>
    </lineage>
</organism>
<comment type="subcellular location">
    <subcellularLocation>
        <location evidence="1 6">Membrane</location>
        <topology evidence="1 6">Multi-pass membrane protein</topology>
    </subcellularLocation>
</comment>
<feature type="transmembrane region" description="Helical" evidence="6">
    <location>
        <begin position="285"/>
        <end position="314"/>
    </location>
</feature>